<dbReference type="PANTHER" id="PTHR38760:SF1">
    <property type="entry name" value="ADENYLATE CYCLASE"/>
    <property type="match status" value="1"/>
</dbReference>
<dbReference type="GO" id="GO:0006171">
    <property type="term" value="P:cAMP biosynthetic process"/>
    <property type="evidence" value="ECO:0007669"/>
    <property type="project" value="InterPro"/>
</dbReference>
<sequence length="144" mass="17179">RIRYMEILAQEWGWSAETVKHLNKRPFWKIKAVKENHDNIMKFLMLSYRNLVEFARKHHIHSSVVPQDINILSRKLYTAFEELPGKVSLLNTQISHNLSEAHLTFVEVRGNKHFKDGWYLINQPIHHIMFSKERVIEYGESLNK</sequence>
<protein>
    <submittedName>
        <fullName evidence="1">Adenylate cyclase</fullName>
        <ecNumber evidence="1">4.6.1.1</ecNumber>
    </submittedName>
</protein>
<dbReference type="Pfam" id="PF01295">
    <property type="entry name" value="Adenylate_cycl"/>
    <property type="match status" value="1"/>
</dbReference>
<dbReference type="GO" id="GO:0004016">
    <property type="term" value="F:adenylate cyclase activity"/>
    <property type="evidence" value="ECO:0007669"/>
    <property type="project" value="UniProtKB-EC"/>
</dbReference>
<organism evidence="1">
    <name type="scientific">Haemophilus influenzae HK1212</name>
    <dbReference type="NCBI Taxonomy" id="456482"/>
    <lineage>
        <taxon>Bacteria</taxon>
        <taxon>Pseudomonadati</taxon>
        <taxon>Pseudomonadota</taxon>
        <taxon>Gammaproteobacteria</taxon>
        <taxon>Pasteurellales</taxon>
        <taxon>Pasteurellaceae</taxon>
        <taxon>Haemophilus</taxon>
    </lineage>
</organism>
<feature type="non-terminal residue" evidence="1">
    <location>
        <position position="144"/>
    </location>
</feature>
<name>A0A7G2K1K6_HAEIF</name>
<accession>A0A7G2K1K6</accession>
<dbReference type="EMBL" id="ABFC01000127">
    <property type="protein sequence ID" value="EFA29431.1"/>
    <property type="molecule type" value="Genomic_DNA"/>
</dbReference>
<evidence type="ECO:0000313" key="1">
    <source>
        <dbReference type="EMBL" id="EFA29431.1"/>
    </source>
</evidence>
<dbReference type="InterPro" id="IPR000274">
    <property type="entry name" value="Adenylate_cyclase_1"/>
</dbReference>
<dbReference type="PANTHER" id="PTHR38760">
    <property type="entry name" value="ADENYLATE CYCLASE"/>
    <property type="match status" value="1"/>
</dbReference>
<reference evidence="1" key="1">
    <citation type="journal article" date="2010" name="Genomics">
        <title>Tracing phylogenomic events leading to diversity of Haemophilus influenzae and the emergence of Brazilian Purpuric Fever (BPF)-associated clones.</title>
        <authorList>
            <person name="Papazisi L."/>
            <person name="Ratnayake S."/>
            <person name="Remortel B.G."/>
            <person name="Bock G.R."/>
            <person name="Liang W."/>
            <person name="Saeed A.I."/>
            <person name="Liu J."/>
            <person name="Fleischmann R.D."/>
            <person name="Kilian M."/>
            <person name="Peterson S.N."/>
        </authorList>
    </citation>
    <scope>NUCLEOTIDE SEQUENCE [LARGE SCALE GENOMIC DNA]</scope>
    <source>
        <strain evidence="1">HK1212</strain>
    </source>
</reference>
<comment type="caution">
    <text evidence="1">The sequence shown here is derived from an EMBL/GenBank/DDBJ whole genome shotgun (WGS) entry which is preliminary data.</text>
</comment>
<dbReference type="AlphaFoldDB" id="A0A7G2K1K6"/>
<feature type="non-terminal residue" evidence="1">
    <location>
        <position position="1"/>
    </location>
</feature>
<proteinExistence type="predicted"/>
<dbReference type="EC" id="4.6.1.1" evidence="1"/>
<keyword evidence="1" id="KW-0456">Lyase</keyword>
<gene>
    <name evidence="1" type="primary">cyaA</name>
    <name evidence="1" type="ORF">HAINFHK1212_0591</name>
</gene>